<comment type="cofactor">
    <cofactor evidence="1">
        <name>Mg(2+)</name>
        <dbReference type="ChEBI" id="CHEBI:18420"/>
    </cofactor>
</comment>
<evidence type="ECO:0000256" key="4">
    <source>
        <dbReference type="ARBA" id="ARBA00022801"/>
    </source>
</evidence>
<comment type="similarity">
    <text evidence="2">Belongs to the HAD-like hydrolase superfamily.</text>
</comment>
<dbReference type="EC" id="3.1.3.-" evidence="6"/>
<keyword evidence="3" id="KW-0479">Metal-binding</keyword>
<dbReference type="SUPFAM" id="SSF56784">
    <property type="entry name" value="HAD-like"/>
    <property type="match status" value="1"/>
</dbReference>
<keyword evidence="5" id="KW-0460">Magnesium</keyword>
<dbReference type="GO" id="GO:0044281">
    <property type="term" value="P:small molecule metabolic process"/>
    <property type="evidence" value="ECO:0007669"/>
    <property type="project" value="UniProtKB-ARBA"/>
</dbReference>
<dbReference type="SFLD" id="SFLDG01129">
    <property type="entry name" value="C1.5:_HAD__Beta-PGM__Phosphata"/>
    <property type="match status" value="1"/>
</dbReference>
<dbReference type="InterPro" id="IPR051400">
    <property type="entry name" value="HAD-like_hydrolase"/>
</dbReference>
<keyword evidence="4 6" id="KW-0378">Hydrolase</keyword>
<dbReference type="PANTHER" id="PTHR46470:SF2">
    <property type="entry name" value="GLYCERALDEHYDE 3-PHOSPHATE PHOSPHATASE"/>
    <property type="match status" value="1"/>
</dbReference>
<evidence type="ECO:0000256" key="1">
    <source>
        <dbReference type="ARBA" id="ARBA00001946"/>
    </source>
</evidence>
<dbReference type="NCBIfam" id="TIGR01509">
    <property type="entry name" value="HAD-SF-IA-v3"/>
    <property type="match status" value="1"/>
</dbReference>
<proteinExistence type="inferred from homology"/>
<evidence type="ECO:0000313" key="6">
    <source>
        <dbReference type="EMBL" id="MFC7234219.1"/>
    </source>
</evidence>
<organism evidence="6 7">
    <name type="scientific">Halosegnis marinus</name>
    <dbReference type="NCBI Taxonomy" id="3034023"/>
    <lineage>
        <taxon>Archaea</taxon>
        <taxon>Methanobacteriati</taxon>
        <taxon>Methanobacteriota</taxon>
        <taxon>Stenosarchaea group</taxon>
        <taxon>Halobacteria</taxon>
        <taxon>Halobacteriales</taxon>
        <taxon>Natronomonadaceae</taxon>
        <taxon>Halosegnis</taxon>
    </lineage>
</organism>
<evidence type="ECO:0000313" key="7">
    <source>
        <dbReference type="Proteomes" id="UP001596398"/>
    </source>
</evidence>
<accession>A0ABD5ZM17</accession>
<evidence type="ECO:0000256" key="2">
    <source>
        <dbReference type="ARBA" id="ARBA00007958"/>
    </source>
</evidence>
<dbReference type="Pfam" id="PF00702">
    <property type="entry name" value="Hydrolase"/>
    <property type="match status" value="1"/>
</dbReference>
<evidence type="ECO:0000256" key="5">
    <source>
        <dbReference type="ARBA" id="ARBA00022842"/>
    </source>
</evidence>
<dbReference type="Gene3D" id="1.20.120.710">
    <property type="entry name" value="Haloacid dehalogenase hydrolase-like domain"/>
    <property type="match status" value="1"/>
</dbReference>
<dbReference type="SFLD" id="SFLDS00003">
    <property type="entry name" value="Haloacid_Dehalogenase"/>
    <property type="match status" value="1"/>
</dbReference>
<dbReference type="NCBIfam" id="TIGR01549">
    <property type="entry name" value="HAD-SF-IA-v1"/>
    <property type="match status" value="1"/>
</dbReference>
<dbReference type="AlphaFoldDB" id="A0ABD5ZM17"/>
<dbReference type="Proteomes" id="UP001596398">
    <property type="component" value="Unassembled WGS sequence"/>
</dbReference>
<dbReference type="InterPro" id="IPR006439">
    <property type="entry name" value="HAD-SF_hydro_IA"/>
</dbReference>
<dbReference type="GO" id="GO:0016787">
    <property type="term" value="F:hydrolase activity"/>
    <property type="evidence" value="ECO:0007669"/>
    <property type="project" value="UniProtKB-KW"/>
</dbReference>
<dbReference type="GO" id="GO:0046872">
    <property type="term" value="F:metal ion binding"/>
    <property type="evidence" value="ECO:0007669"/>
    <property type="project" value="UniProtKB-KW"/>
</dbReference>
<dbReference type="RefSeq" id="WP_276235220.1">
    <property type="nucleotide sequence ID" value="NZ_CP119802.1"/>
</dbReference>
<dbReference type="GeneID" id="79265884"/>
<dbReference type="InterPro" id="IPR023214">
    <property type="entry name" value="HAD_sf"/>
</dbReference>
<sequence>MDVRAVAFDLDETLATVVRPRADLLATATDRADAPALSREEYLDAHAEHSGADTREPVFAALLDGRDTAATPADVAAAYREAVTDALAPVPGAPALVASLRERYPVGLLTDGPVATQEDKLDRLGWRALFDATVVTGSLPEPKPDAGAFLALAAALGVPVESVVYVGDHPVNDVEGARDAGMVPVQVLYDGGPDPHPDAAATVERDALAEALPTVLDGL</sequence>
<dbReference type="EMBL" id="JBHTAP010000001">
    <property type="protein sequence ID" value="MFC7234219.1"/>
    <property type="molecule type" value="Genomic_DNA"/>
</dbReference>
<gene>
    <name evidence="6" type="ORF">ACFQJ4_02695</name>
</gene>
<protein>
    <submittedName>
        <fullName evidence="6">HAD family hydrolase</fullName>
        <ecNumber evidence="6">3.1.3.-</ecNumber>
    </submittedName>
</protein>
<name>A0ABD5ZM17_9EURY</name>
<keyword evidence="7" id="KW-1185">Reference proteome</keyword>
<evidence type="ECO:0000256" key="3">
    <source>
        <dbReference type="ARBA" id="ARBA00022723"/>
    </source>
</evidence>
<dbReference type="PANTHER" id="PTHR46470">
    <property type="entry name" value="N-ACYLNEURAMINATE-9-PHOSPHATASE"/>
    <property type="match status" value="1"/>
</dbReference>
<dbReference type="InterPro" id="IPR036412">
    <property type="entry name" value="HAD-like_sf"/>
</dbReference>
<comment type="caution">
    <text evidence="6">The sequence shown here is derived from an EMBL/GenBank/DDBJ whole genome shotgun (WGS) entry which is preliminary data.</text>
</comment>
<reference evidence="6 7" key="1">
    <citation type="journal article" date="2019" name="Int. J. Syst. Evol. Microbiol.">
        <title>The Global Catalogue of Microorganisms (GCM) 10K type strain sequencing project: providing services to taxonomists for standard genome sequencing and annotation.</title>
        <authorList>
            <consortium name="The Broad Institute Genomics Platform"/>
            <consortium name="The Broad Institute Genome Sequencing Center for Infectious Disease"/>
            <person name="Wu L."/>
            <person name="Ma J."/>
        </authorList>
    </citation>
    <scope>NUCLEOTIDE SEQUENCE [LARGE SCALE GENOMIC DNA]</scope>
    <source>
        <strain evidence="6 7">DT85</strain>
    </source>
</reference>
<dbReference type="Gene3D" id="3.40.50.1000">
    <property type="entry name" value="HAD superfamily/HAD-like"/>
    <property type="match status" value="1"/>
</dbReference>